<sequence length="174" mass="19926">MRSDRLREVDWSRWSVVLLKPDCLRRGLADQVLARLEPPARIVERRRVVVEDWQIHVHYWDLLVDRDLFEVDVPACLRSTYVGRQVEVALAHGKPGTPGRLRGLLGHFDPTQAVPGTIRADLGTDSFAAARAQHRLVENLIHTSDHARAARRDFGTWFGAGQHQLLDLKEDHHR</sequence>
<dbReference type="SUPFAM" id="SSF54919">
    <property type="entry name" value="Nucleoside diphosphate kinase, NDK"/>
    <property type="match status" value="1"/>
</dbReference>
<dbReference type="EMBL" id="BAAALF010000030">
    <property type="protein sequence ID" value="GAA1232227.1"/>
    <property type="molecule type" value="Genomic_DNA"/>
</dbReference>
<keyword evidence="4" id="KW-0808">Transferase</keyword>
<comment type="cofactor">
    <cofactor evidence="1">
        <name>Mg(2+)</name>
        <dbReference type="ChEBI" id="CHEBI:18420"/>
    </cofactor>
</comment>
<proteinExistence type="inferred from homology"/>
<keyword evidence="11" id="KW-1185">Reference proteome</keyword>
<evidence type="ECO:0000256" key="5">
    <source>
        <dbReference type="ARBA" id="ARBA00022777"/>
    </source>
</evidence>
<comment type="similarity">
    <text evidence="2 7 8">Belongs to the NDK family.</text>
</comment>
<evidence type="ECO:0000313" key="11">
    <source>
        <dbReference type="Proteomes" id="UP001500037"/>
    </source>
</evidence>
<keyword evidence="6" id="KW-0546">Nucleotide metabolism</keyword>
<dbReference type="Pfam" id="PF00334">
    <property type="entry name" value="NDK"/>
    <property type="match status" value="1"/>
</dbReference>
<evidence type="ECO:0000259" key="9">
    <source>
        <dbReference type="SMART" id="SM00562"/>
    </source>
</evidence>
<evidence type="ECO:0000256" key="7">
    <source>
        <dbReference type="PROSITE-ProRule" id="PRU00706"/>
    </source>
</evidence>
<keyword evidence="5 10" id="KW-0418">Kinase</keyword>
<evidence type="ECO:0000256" key="2">
    <source>
        <dbReference type="ARBA" id="ARBA00008142"/>
    </source>
</evidence>
<comment type="caution">
    <text evidence="7">Lacks conserved residue(s) required for the propagation of feature annotation.</text>
</comment>
<organism evidence="10 11">
    <name type="scientific">Kitasatospora nipponensis</name>
    <dbReference type="NCBI Taxonomy" id="258049"/>
    <lineage>
        <taxon>Bacteria</taxon>
        <taxon>Bacillati</taxon>
        <taxon>Actinomycetota</taxon>
        <taxon>Actinomycetes</taxon>
        <taxon>Kitasatosporales</taxon>
        <taxon>Streptomycetaceae</taxon>
        <taxon>Kitasatospora</taxon>
    </lineage>
</organism>
<evidence type="ECO:0000256" key="8">
    <source>
        <dbReference type="RuleBase" id="RU004011"/>
    </source>
</evidence>
<protein>
    <recommendedName>
        <fullName evidence="3">nucleoside-diphosphate kinase</fullName>
        <ecNumber evidence="3">2.7.4.6</ecNumber>
    </recommendedName>
</protein>
<name>A0ABP4GP70_9ACTN</name>
<comment type="caution">
    <text evidence="10">The sequence shown here is derived from an EMBL/GenBank/DDBJ whole genome shotgun (WGS) entry which is preliminary data.</text>
</comment>
<reference evidence="11" key="1">
    <citation type="journal article" date="2019" name="Int. J. Syst. Evol. Microbiol.">
        <title>The Global Catalogue of Microorganisms (GCM) 10K type strain sequencing project: providing services to taxonomists for standard genome sequencing and annotation.</title>
        <authorList>
            <consortium name="The Broad Institute Genomics Platform"/>
            <consortium name="The Broad Institute Genome Sequencing Center for Infectious Disease"/>
            <person name="Wu L."/>
            <person name="Ma J."/>
        </authorList>
    </citation>
    <scope>NUCLEOTIDE SEQUENCE [LARGE SCALE GENOMIC DNA]</scope>
    <source>
        <strain evidence="11">JCM 13004</strain>
    </source>
</reference>
<feature type="domain" description="Nucleoside diphosphate kinase-like" evidence="9">
    <location>
        <begin position="15"/>
        <end position="165"/>
    </location>
</feature>
<evidence type="ECO:0000313" key="10">
    <source>
        <dbReference type="EMBL" id="GAA1232227.1"/>
    </source>
</evidence>
<dbReference type="Gene3D" id="3.30.70.141">
    <property type="entry name" value="Nucleoside diphosphate kinase-like domain"/>
    <property type="match status" value="1"/>
</dbReference>
<gene>
    <name evidence="10" type="primary">ndk_1</name>
    <name evidence="10" type="ORF">GCM10009665_23080</name>
</gene>
<dbReference type="PRINTS" id="PR01243">
    <property type="entry name" value="NUCDPKINASE"/>
</dbReference>
<dbReference type="PANTHER" id="PTHR11349">
    <property type="entry name" value="NUCLEOSIDE DIPHOSPHATE KINASE"/>
    <property type="match status" value="1"/>
</dbReference>
<dbReference type="RefSeq" id="WP_344441264.1">
    <property type="nucleotide sequence ID" value="NZ_BAAALF010000030.1"/>
</dbReference>
<evidence type="ECO:0000256" key="3">
    <source>
        <dbReference type="ARBA" id="ARBA00012966"/>
    </source>
</evidence>
<dbReference type="PROSITE" id="PS51374">
    <property type="entry name" value="NDPK_LIKE"/>
    <property type="match status" value="1"/>
</dbReference>
<dbReference type="Proteomes" id="UP001500037">
    <property type="component" value="Unassembled WGS sequence"/>
</dbReference>
<dbReference type="GO" id="GO:0016301">
    <property type="term" value="F:kinase activity"/>
    <property type="evidence" value="ECO:0007669"/>
    <property type="project" value="UniProtKB-KW"/>
</dbReference>
<evidence type="ECO:0000256" key="1">
    <source>
        <dbReference type="ARBA" id="ARBA00001946"/>
    </source>
</evidence>
<dbReference type="InterPro" id="IPR036850">
    <property type="entry name" value="NDK-like_dom_sf"/>
</dbReference>
<evidence type="ECO:0000256" key="4">
    <source>
        <dbReference type="ARBA" id="ARBA00022679"/>
    </source>
</evidence>
<dbReference type="SMART" id="SM00562">
    <property type="entry name" value="NDK"/>
    <property type="match status" value="1"/>
</dbReference>
<accession>A0ABP4GP70</accession>
<dbReference type="InterPro" id="IPR034907">
    <property type="entry name" value="NDK-like_dom"/>
</dbReference>
<dbReference type="InterPro" id="IPR001564">
    <property type="entry name" value="Nucleoside_diP_kinase"/>
</dbReference>
<evidence type="ECO:0000256" key="6">
    <source>
        <dbReference type="ARBA" id="ARBA00023080"/>
    </source>
</evidence>
<dbReference type="EC" id="2.7.4.6" evidence="3"/>